<reference evidence="1" key="1">
    <citation type="journal article" date="2021" name="Sci. Adv.">
        <title>The American lobster genome reveals insights on longevity, neural, and immune adaptations.</title>
        <authorList>
            <person name="Polinski J.M."/>
            <person name="Zimin A.V."/>
            <person name="Clark K.F."/>
            <person name="Kohn A.B."/>
            <person name="Sadowski N."/>
            <person name="Timp W."/>
            <person name="Ptitsyn A."/>
            <person name="Khanna P."/>
            <person name="Romanova D.Y."/>
            <person name="Williams P."/>
            <person name="Greenwood S.J."/>
            <person name="Moroz L.L."/>
            <person name="Walt D.R."/>
            <person name="Bodnar A.G."/>
        </authorList>
    </citation>
    <scope>NUCLEOTIDE SEQUENCE</scope>
    <source>
        <strain evidence="1">GMGI-L3</strain>
    </source>
</reference>
<dbReference type="Proteomes" id="UP000747542">
    <property type="component" value="Unassembled WGS sequence"/>
</dbReference>
<gene>
    <name evidence="1" type="ORF">Hamer_G015607</name>
</gene>
<dbReference type="SUPFAM" id="SSF48403">
    <property type="entry name" value="Ankyrin repeat"/>
    <property type="match status" value="1"/>
</dbReference>
<evidence type="ECO:0000313" key="2">
    <source>
        <dbReference type="Proteomes" id="UP000747542"/>
    </source>
</evidence>
<evidence type="ECO:0000313" key="1">
    <source>
        <dbReference type="EMBL" id="KAG7155010.1"/>
    </source>
</evidence>
<dbReference type="InterPro" id="IPR036770">
    <property type="entry name" value="Ankyrin_rpt-contain_sf"/>
</dbReference>
<accession>A0A8J5JBE2</accession>
<proteinExistence type="predicted"/>
<dbReference type="Gene3D" id="1.25.40.20">
    <property type="entry name" value="Ankyrin repeat-containing domain"/>
    <property type="match status" value="1"/>
</dbReference>
<keyword evidence="2" id="KW-1185">Reference proteome</keyword>
<comment type="caution">
    <text evidence="1">The sequence shown here is derived from an EMBL/GenBank/DDBJ whole genome shotgun (WGS) entry which is preliminary data.</text>
</comment>
<name>A0A8J5JBE2_HOMAM</name>
<dbReference type="AlphaFoldDB" id="A0A8J5JBE2"/>
<organism evidence="1 2">
    <name type="scientific">Homarus americanus</name>
    <name type="common">American lobster</name>
    <dbReference type="NCBI Taxonomy" id="6706"/>
    <lineage>
        <taxon>Eukaryota</taxon>
        <taxon>Metazoa</taxon>
        <taxon>Ecdysozoa</taxon>
        <taxon>Arthropoda</taxon>
        <taxon>Crustacea</taxon>
        <taxon>Multicrustacea</taxon>
        <taxon>Malacostraca</taxon>
        <taxon>Eumalacostraca</taxon>
        <taxon>Eucarida</taxon>
        <taxon>Decapoda</taxon>
        <taxon>Pleocyemata</taxon>
        <taxon>Astacidea</taxon>
        <taxon>Nephropoidea</taxon>
        <taxon>Nephropidae</taxon>
        <taxon>Homarus</taxon>
    </lineage>
</organism>
<dbReference type="EMBL" id="JAHLQT010043233">
    <property type="protein sequence ID" value="KAG7155010.1"/>
    <property type="molecule type" value="Genomic_DNA"/>
</dbReference>
<sequence>MKKLMKILPFFINRKSTVEECSFRDSDQTSFQLNGGNYQSGGRQAAESTGRFSVLDVTVITDDAAASLVSLPASQLDEHDSLEFIPPLFVAIKTGDVRGLRDILAVDAKAASRPKYGGFPPLHAACNVKNLHILRELLTNDAKVKHNTI</sequence>
<protein>
    <submittedName>
        <fullName evidence="1">Uncharacterized protein</fullName>
    </submittedName>
</protein>